<name>A0ABT8R0S9_9BACT</name>
<reference evidence="2" key="1">
    <citation type="submission" date="2023-07" db="EMBL/GenBank/DDBJ databases">
        <title>The genome sequence of Rhodocytophaga aerolata KACC 12507.</title>
        <authorList>
            <person name="Zhang X."/>
        </authorList>
    </citation>
    <scope>NUCLEOTIDE SEQUENCE</scope>
    <source>
        <strain evidence="2">KACC 12507</strain>
    </source>
</reference>
<sequence length="177" mass="21126">MLKRNFHIEFNKTPDHALDYLLGTLEDTRVTTLQILEKLTFQEVDWQYKEGWNTIGALLSHITALEHYFRIEFIEGRRLTEEENERWLPGLDMGKYLPQLINGQSIETYIAHLEESRQLLLEALKKLTFEDLVRRIEDYDPVTGCNLAWVLHHMMEDEIYHRGQISILRKLYKESHL</sequence>
<dbReference type="InterPro" id="IPR024775">
    <property type="entry name" value="DinB-like"/>
</dbReference>
<evidence type="ECO:0000259" key="1">
    <source>
        <dbReference type="Pfam" id="PF12867"/>
    </source>
</evidence>
<keyword evidence="3" id="KW-1185">Reference proteome</keyword>
<dbReference type="Gene3D" id="1.20.120.450">
    <property type="entry name" value="dinb family like domain"/>
    <property type="match status" value="1"/>
</dbReference>
<evidence type="ECO:0000313" key="3">
    <source>
        <dbReference type="Proteomes" id="UP001168528"/>
    </source>
</evidence>
<comment type="caution">
    <text evidence="2">The sequence shown here is derived from an EMBL/GenBank/DDBJ whole genome shotgun (WGS) entry which is preliminary data.</text>
</comment>
<gene>
    <name evidence="2" type="ORF">Q0590_05535</name>
</gene>
<feature type="domain" description="DinB-like" evidence="1">
    <location>
        <begin position="25"/>
        <end position="165"/>
    </location>
</feature>
<protein>
    <submittedName>
        <fullName evidence="2">DinB family protein</fullName>
    </submittedName>
</protein>
<dbReference type="EMBL" id="JAUKPO010000002">
    <property type="protein sequence ID" value="MDO1445700.1"/>
    <property type="molecule type" value="Genomic_DNA"/>
</dbReference>
<dbReference type="Proteomes" id="UP001168528">
    <property type="component" value="Unassembled WGS sequence"/>
</dbReference>
<dbReference type="RefSeq" id="WP_302036501.1">
    <property type="nucleotide sequence ID" value="NZ_JAUKPO010000002.1"/>
</dbReference>
<dbReference type="Pfam" id="PF12867">
    <property type="entry name" value="DinB_2"/>
    <property type="match status" value="1"/>
</dbReference>
<dbReference type="InterPro" id="IPR034660">
    <property type="entry name" value="DinB/YfiT-like"/>
</dbReference>
<proteinExistence type="predicted"/>
<organism evidence="2 3">
    <name type="scientific">Rhodocytophaga aerolata</name>
    <dbReference type="NCBI Taxonomy" id="455078"/>
    <lineage>
        <taxon>Bacteria</taxon>
        <taxon>Pseudomonadati</taxon>
        <taxon>Bacteroidota</taxon>
        <taxon>Cytophagia</taxon>
        <taxon>Cytophagales</taxon>
        <taxon>Rhodocytophagaceae</taxon>
        <taxon>Rhodocytophaga</taxon>
    </lineage>
</organism>
<accession>A0ABT8R0S9</accession>
<dbReference type="SUPFAM" id="SSF109854">
    <property type="entry name" value="DinB/YfiT-like putative metalloenzymes"/>
    <property type="match status" value="1"/>
</dbReference>
<evidence type="ECO:0000313" key="2">
    <source>
        <dbReference type="EMBL" id="MDO1445700.1"/>
    </source>
</evidence>